<proteinExistence type="predicted"/>
<reference evidence="1 2" key="1">
    <citation type="submission" date="2015-03" db="EMBL/GenBank/DDBJ databases">
        <authorList>
            <consortium name="Pathogen Informatics"/>
            <person name="Murphy D."/>
        </authorList>
    </citation>
    <scope>NUCLEOTIDE SEQUENCE [LARGE SCALE GENOMIC DNA]</scope>
    <source>
        <strain evidence="1 2">WP-931201</strain>
    </source>
</reference>
<evidence type="ECO:0000313" key="1">
    <source>
        <dbReference type="EMBL" id="CRG51031.1"/>
    </source>
</evidence>
<name>A0ABM9TGG6_9GAMM</name>
<keyword evidence="2" id="KW-1185">Reference proteome</keyword>
<sequence length="158" mass="17998">MIKRKNQPSGWFRLLANPDDAILNGEDRQRSKASAPRMARLEPTWMYLRRLYDLPVLSVAGTLSITSTSLRAGFRLQTNPDDAILNGEDRQRSKASAPRMARLEPTWMYLWRLYDLPVLSVAGTLSITSNQPSGWFFYGCDLYLPTILPARGMHQILL</sequence>
<dbReference type="Proteomes" id="UP000047420">
    <property type="component" value="Unassembled WGS sequence"/>
</dbReference>
<dbReference type="EMBL" id="CVMG01000019">
    <property type="protein sequence ID" value="CRG51031.1"/>
    <property type="molecule type" value="Genomic_DNA"/>
</dbReference>
<protein>
    <submittedName>
        <fullName evidence="1">Acetyltransferase</fullName>
    </submittedName>
</protein>
<accession>A0ABM9TGG6</accession>
<comment type="caution">
    <text evidence="1">The sequence shown here is derived from an EMBL/GenBank/DDBJ whole genome shotgun (WGS) entry which is preliminary data.</text>
</comment>
<organism evidence="1 2">
    <name type="scientific">Yersinia wautersii</name>
    <dbReference type="NCBI Taxonomy" id="1341643"/>
    <lineage>
        <taxon>Bacteria</taxon>
        <taxon>Pseudomonadati</taxon>
        <taxon>Pseudomonadota</taxon>
        <taxon>Gammaproteobacteria</taxon>
        <taxon>Enterobacterales</taxon>
        <taxon>Yersiniaceae</taxon>
        <taxon>Yersinia</taxon>
    </lineage>
</organism>
<evidence type="ECO:0000313" key="2">
    <source>
        <dbReference type="Proteomes" id="UP000047420"/>
    </source>
</evidence>
<gene>
    <name evidence="1" type="primary">wbbJ_3</name>
    <name evidence="1" type="ORF">ERS008478_02638</name>
</gene>